<dbReference type="EnsemblPlants" id="AET5Gv20526200.1">
    <property type="protein sequence ID" value="AET5Gv20526200.1"/>
    <property type="gene ID" value="AET5Gv20526200"/>
</dbReference>
<reference evidence="2" key="3">
    <citation type="journal article" date="2017" name="Nature">
        <title>Genome sequence of the progenitor of the wheat D genome Aegilops tauschii.</title>
        <authorList>
            <person name="Luo M.C."/>
            <person name="Gu Y.Q."/>
            <person name="Puiu D."/>
            <person name="Wang H."/>
            <person name="Twardziok S.O."/>
            <person name="Deal K.R."/>
            <person name="Huo N."/>
            <person name="Zhu T."/>
            <person name="Wang L."/>
            <person name="Wang Y."/>
            <person name="McGuire P.E."/>
            <person name="Liu S."/>
            <person name="Long H."/>
            <person name="Ramasamy R.K."/>
            <person name="Rodriguez J.C."/>
            <person name="Van S.L."/>
            <person name="Yuan L."/>
            <person name="Wang Z."/>
            <person name="Xia Z."/>
            <person name="Xiao L."/>
            <person name="Anderson O.D."/>
            <person name="Ouyang S."/>
            <person name="Liang Y."/>
            <person name="Zimin A.V."/>
            <person name="Pertea G."/>
            <person name="Qi P."/>
            <person name="Bennetzen J.L."/>
            <person name="Dai X."/>
            <person name="Dawson M.W."/>
            <person name="Muller H.G."/>
            <person name="Kugler K."/>
            <person name="Rivarola-Duarte L."/>
            <person name="Spannagl M."/>
            <person name="Mayer K.F.X."/>
            <person name="Lu F.H."/>
            <person name="Bevan M.W."/>
            <person name="Leroy P."/>
            <person name="Li P."/>
            <person name="You F.M."/>
            <person name="Sun Q."/>
            <person name="Liu Z."/>
            <person name="Lyons E."/>
            <person name="Wicker T."/>
            <person name="Salzberg S.L."/>
            <person name="Devos K.M."/>
            <person name="Dvorak J."/>
        </authorList>
    </citation>
    <scope>NUCLEOTIDE SEQUENCE [LARGE SCALE GENOMIC DNA]</scope>
    <source>
        <strain evidence="2">cv. AL8/78</strain>
    </source>
</reference>
<accession>A0A453KVJ4</accession>
<dbReference type="AlphaFoldDB" id="A0A453KVJ4"/>
<protein>
    <submittedName>
        <fullName evidence="2">Uncharacterized protein</fullName>
    </submittedName>
</protein>
<evidence type="ECO:0000256" key="1">
    <source>
        <dbReference type="SAM" id="Phobius"/>
    </source>
</evidence>
<keyword evidence="1" id="KW-1133">Transmembrane helix</keyword>
<feature type="transmembrane region" description="Helical" evidence="1">
    <location>
        <begin position="49"/>
        <end position="70"/>
    </location>
</feature>
<name>A0A453KVJ4_AEGTS</name>
<reference evidence="2" key="5">
    <citation type="journal article" date="2021" name="G3 (Bethesda)">
        <title>Aegilops tauschii genome assembly Aet v5.0 features greater sequence contiguity and improved annotation.</title>
        <authorList>
            <person name="Wang L."/>
            <person name="Zhu T."/>
            <person name="Rodriguez J.C."/>
            <person name="Deal K.R."/>
            <person name="Dubcovsky J."/>
            <person name="McGuire P.E."/>
            <person name="Lux T."/>
            <person name="Spannagl M."/>
            <person name="Mayer K.F.X."/>
            <person name="Baldrich P."/>
            <person name="Meyers B.C."/>
            <person name="Huo N."/>
            <person name="Gu Y.Q."/>
            <person name="Zhou H."/>
            <person name="Devos K.M."/>
            <person name="Bennetzen J.L."/>
            <person name="Unver T."/>
            <person name="Budak H."/>
            <person name="Gulick P.J."/>
            <person name="Galiba G."/>
            <person name="Kalapos B."/>
            <person name="Nelson D.R."/>
            <person name="Li P."/>
            <person name="You F.M."/>
            <person name="Luo M.C."/>
            <person name="Dvorak J."/>
        </authorList>
    </citation>
    <scope>NUCLEOTIDE SEQUENCE [LARGE SCALE GENOMIC DNA]</scope>
    <source>
        <strain evidence="2">cv. AL8/78</strain>
    </source>
</reference>
<keyword evidence="1" id="KW-0812">Transmembrane</keyword>
<reference evidence="3" key="1">
    <citation type="journal article" date="2014" name="Science">
        <title>Ancient hybridizations among the ancestral genomes of bread wheat.</title>
        <authorList>
            <consortium name="International Wheat Genome Sequencing Consortium,"/>
            <person name="Marcussen T."/>
            <person name="Sandve S.R."/>
            <person name="Heier L."/>
            <person name="Spannagl M."/>
            <person name="Pfeifer M."/>
            <person name="Jakobsen K.S."/>
            <person name="Wulff B.B."/>
            <person name="Steuernagel B."/>
            <person name="Mayer K.F."/>
            <person name="Olsen O.A."/>
        </authorList>
    </citation>
    <scope>NUCLEOTIDE SEQUENCE [LARGE SCALE GENOMIC DNA]</scope>
    <source>
        <strain evidence="3">cv. AL8/78</strain>
    </source>
</reference>
<keyword evidence="3" id="KW-1185">Reference proteome</keyword>
<keyword evidence="1" id="KW-0472">Membrane</keyword>
<evidence type="ECO:0000313" key="2">
    <source>
        <dbReference type="EnsemblPlants" id="AET5Gv20526200.1"/>
    </source>
</evidence>
<sequence>MFAMILLAHRRQDSFWFHLISAGHCKPRLVVFLLHKVYIYRLHIKMKYFLKYLALLSLYIFGNGCCFELIRCRFVPSMSLDRRCVPTLKGRFCVLPKRTTRSARSLETV</sequence>
<reference evidence="2" key="4">
    <citation type="submission" date="2019-03" db="UniProtKB">
        <authorList>
            <consortium name="EnsemblPlants"/>
        </authorList>
    </citation>
    <scope>IDENTIFICATION</scope>
</reference>
<dbReference type="Gramene" id="AET5Gv20526200.1">
    <property type="protein sequence ID" value="AET5Gv20526200.1"/>
    <property type="gene ID" value="AET5Gv20526200"/>
</dbReference>
<dbReference type="Proteomes" id="UP000015105">
    <property type="component" value="Chromosome 5D"/>
</dbReference>
<proteinExistence type="predicted"/>
<reference evidence="3" key="2">
    <citation type="journal article" date="2017" name="Nat. Plants">
        <title>The Aegilops tauschii genome reveals multiple impacts of transposons.</title>
        <authorList>
            <person name="Zhao G."/>
            <person name="Zou C."/>
            <person name="Li K."/>
            <person name="Wang K."/>
            <person name="Li T."/>
            <person name="Gao L."/>
            <person name="Zhang X."/>
            <person name="Wang H."/>
            <person name="Yang Z."/>
            <person name="Liu X."/>
            <person name="Jiang W."/>
            <person name="Mao L."/>
            <person name="Kong X."/>
            <person name="Jiao Y."/>
            <person name="Jia J."/>
        </authorList>
    </citation>
    <scope>NUCLEOTIDE SEQUENCE [LARGE SCALE GENOMIC DNA]</scope>
    <source>
        <strain evidence="3">cv. AL8/78</strain>
    </source>
</reference>
<evidence type="ECO:0000313" key="3">
    <source>
        <dbReference type="Proteomes" id="UP000015105"/>
    </source>
</evidence>
<organism evidence="2 3">
    <name type="scientific">Aegilops tauschii subsp. strangulata</name>
    <name type="common">Goatgrass</name>
    <dbReference type="NCBI Taxonomy" id="200361"/>
    <lineage>
        <taxon>Eukaryota</taxon>
        <taxon>Viridiplantae</taxon>
        <taxon>Streptophyta</taxon>
        <taxon>Embryophyta</taxon>
        <taxon>Tracheophyta</taxon>
        <taxon>Spermatophyta</taxon>
        <taxon>Magnoliopsida</taxon>
        <taxon>Liliopsida</taxon>
        <taxon>Poales</taxon>
        <taxon>Poaceae</taxon>
        <taxon>BOP clade</taxon>
        <taxon>Pooideae</taxon>
        <taxon>Triticodae</taxon>
        <taxon>Triticeae</taxon>
        <taxon>Triticinae</taxon>
        <taxon>Aegilops</taxon>
    </lineage>
</organism>